<evidence type="ECO:0000256" key="1">
    <source>
        <dbReference type="SAM" id="MobiDB-lite"/>
    </source>
</evidence>
<evidence type="ECO:0000313" key="2">
    <source>
        <dbReference type="EMBL" id="KAK9283309.1"/>
    </source>
</evidence>
<sequence length="85" mass="9625">MAFPVDEDIHTPEAESPEEKPPEELSPEVESLKLSRNLHHTQAFSRLHNRPTISLTLLLSNMYQQLDLITLGVDAQGQPIDPRKI</sequence>
<dbReference type="Proteomes" id="UP001415857">
    <property type="component" value="Unassembled WGS sequence"/>
</dbReference>
<feature type="region of interest" description="Disordered" evidence="1">
    <location>
        <begin position="1"/>
        <end position="29"/>
    </location>
</feature>
<proteinExistence type="predicted"/>
<protein>
    <submittedName>
        <fullName evidence="2">Uncharacterized protein</fullName>
    </submittedName>
</protein>
<reference evidence="2 3" key="1">
    <citation type="journal article" date="2024" name="Plant J.">
        <title>Genome sequences and population genomics reveal climatic adaptation and genomic divergence between two closely related sweetgum species.</title>
        <authorList>
            <person name="Xu W.Q."/>
            <person name="Ren C.Q."/>
            <person name="Zhang X.Y."/>
            <person name="Comes H.P."/>
            <person name="Liu X.H."/>
            <person name="Li Y.G."/>
            <person name="Kettle C.J."/>
            <person name="Jalonen R."/>
            <person name="Gaisberger H."/>
            <person name="Ma Y.Z."/>
            <person name="Qiu Y.X."/>
        </authorList>
    </citation>
    <scope>NUCLEOTIDE SEQUENCE [LARGE SCALE GENOMIC DNA]</scope>
    <source>
        <strain evidence="2">Hangzhou</strain>
    </source>
</reference>
<accession>A0AAP0RX97</accession>
<feature type="compositionally biased region" description="Basic and acidic residues" evidence="1">
    <location>
        <begin position="7"/>
        <end position="23"/>
    </location>
</feature>
<evidence type="ECO:0000313" key="3">
    <source>
        <dbReference type="Proteomes" id="UP001415857"/>
    </source>
</evidence>
<keyword evidence="3" id="KW-1185">Reference proteome</keyword>
<dbReference type="AlphaFoldDB" id="A0AAP0RX97"/>
<name>A0AAP0RX97_LIQFO</name>
<dbReference type="EMBL" id="JBBPBK010000006">
    <property type="protein sequence ID" value="KAK9283309.1"/>
    <property type="molecule type" value="Genomic_DNA"/>
</dbReference>
<gene>
    <name evidence="2" type="ORF">L1049_011547</name>
</gene>
<organism evidence="2 3">
    <name type="scientific">Liquidambar formosana</name>
    <name type="common">Formosan gum</name>
    <dbReference type="NCBI Taxonomy" id="63359"/>
    <lineage>
        <taxon>Eukaryota</taxon>
        <taxon>Viridiplantae</taxon>
        <taxon>Streptophyta</taxon>
        <taxon>Embryophyta</taxon>
        <taxon>Tracheophyta</taxon>
        <taxon>Spermatophyta</taxon>
        <taxon>Magnoliopsida</taxon>
        <taxon>eudicotyledons</taxon>
        <taxon>Gunneridae</taxon>
        <taxon>Pentapetalae</taxon>
        <taxon>Saxifragales</taxon>
        <taxon>Altingiaceae</taxon>
        <taxon>Liquidambar</taxon>
    </lineage>
</organism>
<comment type="caution">
    <text evidence="2">The sequence shown here is derived from an EMBL/GenBank/DDBJ whole genome shotgun (WGS) entry which is preliminary data.</text>
</comment>